<proteinExistence type="predicted"/>
<dbReference type="EMBL" id="DTBQ01000135">
    <property type="protein sequence ID" value="HGM47044.1"/>
    <property type="molecule type" value="Genomic_DNA"/>
</dbReference>
<reference evidence="1" key="1">
    <citation type="journal article" date="2020" name="mSystems">
        <title>Genome- and Community-Level Interaction Insights into Carbon Utilization and Element Cycling Functions of Hydrothermarchaeota in Hydrothermal Sediment.</title>
        <authorList>
            <person name="Zhou Z."/>
            <person name="Liu Y."/>
            <person name="Xu W."/>
            <person name="Pan J."/>
            <person name="Luo Z.H."/>
            <person name="Li M."/>
        </authorList>
    </citation>
    <scope>NUCLEOTIDE SEQUENCE</scope>
    <source>
        <strain evidence="1">SpSt-649</strain>
    </source>
</reference>
<sequence>MGERNGKNVLLRGVDPGAYTELASLAKRTGVTVGTLASQAFKLLAGLADAGPALVGLPADAPAALRKLIPFSKMKQKPVFVRHVGRLTITREDLERAAGPLFFFNVKELVFDPSVDTRLFEEKVLRLVDCEKVVIHRGLDKLAVLARSLFIGEVVEKV</sequence>
<evidence type="ECO:0000313" key="1">
    <source>
        <dbReference type="EMBL" id="HGM47044.1"/>
    </source>
</evidence>
<comment type="caution">
    <text evidence="1">The sequence shown here is derived from an EMBL/GenBank/DDBJ whole genome shotgun (WGS) entry which is preliminary data.</text>
</comment>
<accession>A0A7C4H8P7</accession>
<dbReference type="AlphaFoldDB" id="A0A7C4H8P7"/>
<name>A0A7C4H8P7_THEPE</name>
<organism evidence="1">
    <name type="scientific">Thermofilum pendens</name>
    <dbReference type="NCBI Taxonomy" id="2269"/>
    <lineage>
        <taxon>Archaea</taxon>
        <taxon>Thermoproteota</taxon>
        <taxon>Thermoprotei</taxon>
        <taxon>Thermofilales</taxon>
        <taxon>Thermofilaceae</taxon>
        <taxon>Thermofilum</taxon>
    </lineage>
</organism>
<protein>
    <submittedName>
        <fullName evidence="1">Uncharacterized protein</fullName>
    </submittedName>
</protein>
<gene>
    <name evidence="1" type="ORF">ENU21_04770</name>
</gene>